<evidence type="ECO:0000313" key="2">
    <source>
        <dbReference type="EMBL" id="CAB4167293.1"/>
    </source>
</evidence>
<evidence type="ECO:0000256" key="1">
    <source>
        <dbReference type="SAM" id="MobiDB-lite"/>
    </source>
</evidence>
<organism evidence="2">
    <name type="scientific">uncultured Caudovirales phage</name>
    <dbReference type="NCBI Taxonomy" id="2100421"/>
    <lineage>
        <taxon>Viruses</taxon>
        <taxon>Duplodnaviria</taxon>
        <taxon>Heunggongvirae</taxon>
        <taxon>Uroviricota</taxon>
        <taxon>Caudoviricetes</taxon>
        <taxon>Peduoviridae</taxon>
        <taxon>Maltschvirus</taxon>
        <taxon>Maltschvirus maltsch</taxon>
    </lineage>
</organism>
<reference evidence="2" key="1">
    <citation type="submission" date="2020-04" db="EMBL/GenBank/DDBJ databases">
        <authorList>
            <person name="Chiriac C."/>
            <person name="Salcher M."/>
            <person name="Ghai R."/>
            <person name="Kavagutti S V."/>
        </authorList>
    </citation>
    <scope>NUCLEOTIDE SEQUENCE</scope>
</reference>
<protein>
    <submittedName>
        <fullName evidence="2">Uncharacterized protein</fullName>
    </submittedName>
</protein>
<proteinExistence type="predicted"/>
<dbReference type="EMBL" id="LR796817">
    <property type="protein sequence ID" value="CAB4167293.1"/>
    <property type="molecule type" value="Genomic_DNA"/>
</dbReference>
<sequence>MRRDETNRWRDDGSDLSKPTQLEPCVRLDQVLGREYPTPFGSVGIVVDYAEQSGCLIDSLTLKLRQAAGERGEYPFMIYDFVFHTYSLHRVH</sequence>
<feature type="region of interest" description="Disordered" evidence="1">
    <location>
        <begin position="1"/>
        <end position="20"/>
    </location>
</feature>
<accession>A0A6J5P707</accession>
<feature type="compositionally biased region" description="Basic and acidic residues" evidence="1">
    <location>
        <begin position="1"/>
        <end position="15"/>
    </location>
</feature>
<gene>
    <name evidence="2" type="ORF">UFOVP868_12</name>
</gene>
<name>A0A6J5P707_9CAUD</name>